<sequence>MECKTLSQILLWSPAQRRRMHLHHHNDRAAACKRDHRTRSPHQWKGEIHWEYENAGG</sequence>
<dbReference type="AlphaFoldDB" id="A6IA22"/>
<name>A6IA22_RAT</name>
<organism evidence="1 2">
    <name type="scientific">Rattus norvegicus</name>
    <name type="common">Rat</name>
    <dbReference type="NCBI Taxonomy" id="10116"/>
    <lineage>
        <taxon>Eukaryota</taxon>
        <taxon>Metazoa</taxon>
        <taxon>Chordata</taxon>
        <taxon>Craniata</taxon>
        <taxon>Vertebrata</taxon>
        <taxon>Euteleostomi</taxon>
        <taxon>Mammalia</taxon>
        <taxon>Eutheria</taxon>
        <taxon>Euarchontoglires</taxon>
        <taxon>Glires</taxon>
        <taxon>Rodentia</taxon>
        <taxon>Myomorpha</taxon>
        <taxon>Muroidea</taxon>
        <taxon>Muridae</taxon>
        <taxon>Murinae</taxon>
        <taxon>Rattus</taxon>
    </lineage>
</organism>
<protein>
    <submittedName>
        <fullName evidence="1">RCG39728, isoform CRA_b</fullName>
    </submittedName>
</protein>
<dbReference type="EMBL" id="CH473956">
    <property type="protein sequence ID" value="EDM17158.1"/>
    <property type="molecule type" value="Genomic_DNA"/>
</dbReference>
<evidence type="ECO:0000313" key="2">
    <source>
        <dbReference type="Proteomes" id="UP000234681"/>
    </source>
</evidence>
<reference evidence="1 2" key="1">
    <citation type="submission" date="2005-09" db="EMBL/GenBank/DDBJ databases">
        <authorList>
            <person name="Mural R.J."/>
            <person name="Li P.W."/>
            <person name="Adams M.D."/>
            <person name="Amanatides P.G."/>
            <person name="Baden-Tillson H."/>
            <person name="Barnstead M."/>
            <person name="Chin S.H."/>
            <person name="Dew I."/>
            <person name="Evans C.A."/>
            <person name="Ferriera S."/>
            <person name="Flanigan M."/>
            <person name="Fosler C."/>
            <person name="Glodek A."/>
            <person name="Gu Z."/>
            <person name="Holt R.A."/>
            <person name="Jennings D."/>
            <person name="Kraft C.L."/>
            <person name="Lu F."/>
            <person name="Nguyen T."/>
            <person name="Nusskern D.R."/>
            <person name="Pfannkoch C.M."/>
            <person name="Sitter C."/>
            <person name="Sutton G.G."/>
            <person name="Venter J.C."/>
            <person name="Wang Z."/>
            <person name="Woodage T."/>
            <person name="Zheng X.H."/>
            <person name="Zhong F."/>
        </authorList>
    </citation>
    <scope>NUCLEOTIDE SEQUENCE [LARGE SCALE GENOMIC DNA]</scope>
    <source>
        <strain>BN</strain>
        <strain evidence="2">Sprague-Dawley</strain>
    </source>
</reference>
<accession>A6IA22</accession>
<dbReference type="Proteomes" id="UP000234681">
    <property type="component" value="Chromosome 1"/>
</dbReference>
<gene>
    <name evidence="1" type="ORF">rCG_39728</name>
</gene>
<proteinExistence type="predicted"/>
<evidence type="ECO:0000313" key="1">
    <source>
        <dbReference type="EMBL" id="EDM17158.1"/>
    </source>
</evidence>